<evidence type="ECO:0000313" key="2">
    <source>
        <dbReference type="EMBL" id="NGP88574.1"/>
    </source>
</evidence>
<dbReference type="Proteomes" id="UP000479132">
    <property type="component" value="Unassembled WGS sequence"/>
</dbReference>
<evidence type="ECO:0000313" key="3">
    <source>
        <dbReference type="Proteomes" id="UP000479132"/>
    </source>
</evidence>
<evidence type="ECO:0008006" key="4">
    <source>
        <dbReference type="Google" id="ProtNLM"/>
    </source>
</evidence>
<comment type="caution">
    <text evidence="2">The sequence shown here is derived from an EMBL/GenBank/DDBJ whole genome shotgun (WGS) entry which is preliminary data.</text>
</comment>
<organism evidence="2 3">
    <name type="scientific">Fodinibius halophilus</name>
    <dbReference type="NCBI Taxonomy" id="1736908"/>
    <lineage>
        <taxon>Bacteria</taxon>
        <taxon>Pseudomonadati</taxon>
        <taxon>Balneolota</taxon>
        <taxon>Balneolia</taxon>
        <taxon>Balneolales</taxon>
        <taxon>Balneolaceae</taxon>
        <taxon>Fodinibius</taxon>
    </lineage>
</organism>
<reference evidence="2 3" key="1">
    <citation type="submission" date="2020-02" db="EMBL/GenBank/DDBJ databases">
        <title>Aliifodinibius halophilus 2W32, complete genome.</title>
        <authorList>
            <person name="Li Y."/>
            <person name="Wu S."/>
        </authorList>
    </citation>
    <scope>NUCLEOTIDE SEQUENCE [LARGE SCALE GENOMIC DNA]</scope>
    <source>
        <strain evidence="2 3">2W32</strain>
    </source>
</reference>
<dbReference type="EMBL" id="JAALLS010000010">
    <property type="protein sequence ID" value="NGP88574.1"/>
    <property type="molecule type" value="Genomic_DNA"/>
</dbReference>
<name>A0A6M1TCA6_9BACT</name>
<accession>A0A6M1TCA6</accession>
<keyword evidence="1" id="KW-0472">Membrane</keyword>
<feature type="transmembrane region" description="Helical" evidence="1">
    <location>
        <begin position="43"/>
        <end position="63"/>
    </location>
</feature>
<protein>
    <recommendedName>
        <fullName evidence="4">CcmD family protein</fullName>
    </recommendedName>
</protein>
<sequence length="82" mass="9031">MQVQEDTVAAVDTLSKSYSSQWEASAGLEEAGPVMQAMASNDLIFIVLGVSLIIWLVLLFFIIRTDKKVGQLEKKLNNSNTD</sequence>
<evidence type="ECO:0000256" key="1">
    <source>
        <dbReference type="SAM" id="Phobius"/>
    </source>
</evidence>
<keyword evidence="1" id="KW-0812">Transmembrane</keyword>
<dbReference type="AlphaFoldDB" id="A0A6M1TCA6"/>
<gene>
    <name evidence="2" type="ORF">G3569_09410</name>
</gene>
<keyword evidence="3" id="KW-1185">Reference proteome</keyword>
<keyword evidence="1" id="KW-1133">Transmembrane helix</keyword>
<proteinExistence type="predicted"/>